<reference evidence="2 3" key="1">
    <citation type="submission" date="2018-03" db="EMBL/GenBank/DDBJ databases">
        <title>Genomic Encyclopedia of Archaeal and Bacterial Type Strains, Phase II (KMG-II): from individual species to whole genera.</title>
        <authorList>
            <person name="Goeker M."/>
        </authorList>
    </citation>
    <scope>NUCLEOTIDE SEQUENCE [LARGE SCALE GENOMIC DNA]</scope>
    <source>
        <strain evidence="2 3">DSM 100346</strain>
    </source>
</reference>
<evidence type="ECO:0000313" key="3">
    <source>
        <dbReference type="Proteomes" id="UP000245880"/>
    </source>
</evidence>
<keyword evidence="1" id="KW-0812">Transmembrane</keyword>
<comment type="caution">
    <text evidence="2">The sequence shown here is derived from an EMBL/GenBank/DDBJ whole genome shotgun (WGS) entry which is preliminary data.</text>
</comment>
<proteinExistence type="predicted"/>
<feature type="transmembrane region" description="Helical" evidence="1">
    <location>
        <begin position="36"/>
        <end position="57"/>
    </location>
</feature>
<keyword evidence="1" id="KW-0472">Membrane</keyword>
<evidence type="ECO:0000256" key="1">
    <source>
        <dbReference type="SAM" id="Phobius"/>
    </source>
</evidence>
<gene>
    <name evidence="2" type="ORF">CLV98_101771</name>
</gene>
<accession>A0A316ATA2</accession>
<protein>
    <submittedName>
        <fullName evidence="2">Uncharacterized protein</fullName>
    </submittedName>
</protein>
<dbReference type="Proteomes" id="UP000245880">
    <property type="component" value="Unassembled WGS sequence"/>
</dbReference>
<dbReference type="AlphaFoldDB" id="A0A316ATA2"/>
<organism evidence="2 3">
    <name type="scientific">Dyadobacter jejuensis</name>
    <dbReference type="NCBI Taxonomy" id="1082580"/>
    <lineage>
        <taxon>Bacteria</taxon>
        <taxon>Pseudomonadati</taxon>
        <taxon>Bacteroidota</taxon>
        <taxon>Cytophagia</taxon>
        <taxon>Cytophagales</taxon>
        <taxon>Spirosomataceae</taxon>
        <taxon>Dyadobacter</taxon>
    </lineage>
</organism>
<feature type="transmembrane region" description="Helical" evidence="1">
    <location>
        <begin position="148"/>
        <end position="164"/>
    </location>
</feature>
<feature type="transmembrane region" description="Helical" evidence="1">
    <location>
        <begin position="69"/>
        <end position="89"/>
    </location>
</feature>
<feature type="transmembrane region" description="Helical" evidence="1">
    <location>
        <begin position="120"/>
        <end position="141"/>
    </location>
</feature>
<keyword evidence="3" id="KW-1185">Reference proteome</keyword>
<dbReference type="EMBL" id="QGDT01000001">
    <property type="protein sequence ID" value="PWJ60586.1"/>
    <property type="molecule type" value="Genomic_DNA"/>
</dbReference>
<keyword evidence="1" id="KW-1133">Transmembrane helix</keyword>
<sequence>MKIIANPHFFSNLVLGFFCLFVLWKMIKPQPRYNCLLFGIFISCILGTAVADILIYLGVHRLEMTYEMFLLASTVVGPICLVSVTWSLIRHKPTNPLQFWVTLLLGIGMLVTLIEFGVQYLGVIVQSFCILVVMLTSLLGLANRQKSALWIIIAMILYALTAKAGKIPLPANPKDLEHYLLALTLLSMGKAFTNEFRYLF</sequence>
<feature type="transmembrane region" description="Helical" evidence="1">
    <location>
        <begin position="96"/>
        <end position="114"/>
    </location>
</feature>
<evidence type="ECO:0000313" key="2">
    <source>
        <dbReference type="EMBL" id="PWJ60586.1"/>
    </source>
</evidence>
<name>A0A316ATA2_9BACT</name>
<feature type="transmembrane region" description="Helical" evidence="1">
    <location>
        <begin position="6"/>
        <end position="24"/>
    </location>
</feature>